<dbReference type="AlphaFoldDB" id="A0A9P8MVI2"/>
<feature type="compositionally biased region" description="Basic and acidic residues" evidence="8">
    <location>
        <begin position="229"/>
        <end position="239"/>
    </location>
</feature>
<dbReference type="GO" id="GO:0008380">
    <property type="term" value="P:RNA splicing"/>
    <property type="evidence" value="ECO:0007669"/>
    <property type="project" value="UniProtKB-KW"/>
</dbReference>
<evidence type="ECO:0000259" key="9">
    <source>
        <dbReference type="Pfam" id="PF04696"/>
    </source>
</evidence>
<protein>
    <submittedName>
        <fullName evidence="10">Pinin/SDK/memA/ protein</fullName>
    </submittedName>
</protein>
<dbReference type="PANTHER" id="PTHR12707">
    <property type="entry name" value="PINN"/>
    <property type="match status" value="1"/>
</dbReference>
<evidence type="ECO:0000256" key="2">
    <source>
        <dbReference type="ARBA" id="ARBA00010386"/>
    </source>
</evidence>
<name>A0A9P8MVI2_9HYPO</name>
<evidence type="ECO:0000313" key="11">
    <source>
        <dbReference type="Proteomes" id="UP000824596"/>
    </source>
</evidence>
<dbReference type="RefSeq" id="XP_044720476.1">
    <property type="nucleotide sequence ID" value="XM_044863944.1"/>
</dbReference>
<keyword evidence="6" id="KW-0508">mRNA splicing</keyword>
<comment type="similarity">
    <text evidence="2">Belongs to the pinin family.</text>
</comment>
<feature type="compositionally biased region" description="Basic and acidic residues" evidence="8">
    <location>
        <begin position="39"/>
        <end position="63"/>
    </location>
</feature>
<evidence type="ECO:0000256" key="3">
    <source>
        <dbReference type="ARBA" id="ARBA00022664"/>
    </source>
</evidence>
<evidence type="ECO:0000256" key="4">
    <source>
        <dbReference type="ARBA" id="ARBA00023015"/>
    </source>
</evidence>
<gene>
    <name evidence="10" type="ORF">HRG_05473</name>
</gene>
<dbReference type="EMBL" id="JAIZPD010000005">
    <property type="protein sequence ID" value="KAH0962963.1"/>
    <property type="molecule type" value="Genomic_DNA"/>
</dbReference>
<feature type="compositionally biased region" description="Polar residues" evidence="8">
    <location>
        <begin position="85"/>
        <end position="94"/>
    </location>
</feature>
<dbReference type="GeneID" id="68354602"/>
<accession>A0A9P8MVI2</accession>
<keyword evidence="4" id="KW-0805">Transcription regulation</keyword>
<keyword evidence="11" id="KW-1185">Reference proteome</keyword>
<sequence length="266" mass="30561">MATEDEERSAEAPTPPSDARGKSPVEDGSRKRKMSSAQRSDDGTAKRSKPESRDSKQSSDQGRRPSGATEEEKQRGKRLFGGLLNTLSQKTSNPQQRRRQEIERRQRDKMQQQAAEEDKKRAEKRAALHDIRMEQQITWEERVMRSRHAKTLKLAQFLQTRSTPEIYFLPRRLSRREKDIIEAQVRNCKASISRELEDFKGRKEQHLKRYGSRRDSDAAPSPAQHHKAAQHEPAEDAVKKTAAPVHDMHDDSGDVLVEAEEDTVIY</sequence>
<feature type="compositionally biased region" description="Basic and acidic residues" evidence="8">
    <location>
        <begin position="19"/>
        <end position="29"/>
    </location>
</feature>
<comment type="caution">
    <text evidence="10">The sequence shown here is derived from an EMBL/GenBank/DDBJ whole genome shotgun (WGS) entry which is preliminary data.</text>
</comment>
<dbReference type="Pfam" id="PF04696">
    <property type="entry name" value="Pinin_SDK_memA"/>
    <property type="match status" value="1"/>
</dbReference>
<feature type="region of interest" description="Disordered" evidence="8">
    <location>
        <begin position="1"/>
        <end position="129"/>
    </location>
</feature>
<keyword evidence="7" id="KW-0539">Nucleus</keyword>
<evidence type="ECO:0000256" key="7">
    <source>
        <dbReference type="ARBA" id="ARBA00023242"/>
    </source>
</evidence>
<organism evidence="10 11">
    <name type="scientific">Hirsutella rhossiliensis</name>
    <dbReference type="NCBI Taxonomy" id="111463"/>
    <lineage>
        <taxon>Eukaryota</taxon>
        <taxon>Fungi</taxon>
        <taxon>Dikarya</taxon>
        <taxon>Ascomycota</taxon>
        <taxon>Pezizomycotina</taxon>
        <taxon>Sordariomycetes</taxon>
        <taxon>Hypocreomycetidae</taxon>
        <taxon>Hypocreales</taxon>
        <taxon>Ophiocordycipitaceae</taxon>
        <taxon>Hirsutella</taxon>
    </lineage>
</organism>
<feature type="domain" description="Pinin/SDK/MemA protein" evidence="9">
    <location>
        <begin position="70"/>
        <end position="185"/>
    </location>
</feature>
<dbReference type="GO" id="GO:0006397">
    <property type="term" value="P:mRNA processing"/>
    <property type="evidence" value="ECO:0007669"/>
    <property type="project" value="UniProtKB-KW"/>
</dbReference>
<evidence type="ECO:0000256" key="6">
    <source>
        <dbReference type="ARBA" id="ARBA00023187"/>
    </source>
</evidence>
<keyword evidence="3" id="KW-0507">mRNA processing</keyword>
<comment type="subcellular location">
    <subcellularLocation>
        <location evidence="1">Nucleus</location>
    </subcellularLocation>
</comment>
<dbReference type="InterPro" id="IPR039853">
    <property type="entry name" value="Pinin"/>
</dbReference>
<feature type="compositionally biased region" description="Acidic residues" evidence="8">
    <location>
        <begin position="257"/>
        <end position="266"/>
    </location>
</feature>
<dbReference type="InterPro" id="IPR006786">
    <property type="entry name" value="Pinin_SDK_MemA"/>
</dbReference>
<evidence type="ECO:0000256" key="8">
    <source>
        <dbReference type="SAM" id="MobiDB-lite"/>
    </source>
</evidence>
<keyword evidence="5" id="KW-0804">Transcription</keyword>
<dbReference type="Proteomes" id="UP000824596">
    <property type="component" value="Unassembled WGS sequence"/>
</dbReference>
<dbReference type="OrthoDB" id="330772at2759"/>
<dbReference type="PANTHER" id="PTHR12707:SF0">
    <property type="entry name" value="PININ"/>
    <property type="match status" value="1"/>
</dbReference>
<proteinExistence type="inferred from homology"/>
<reference evidence="10" key="1">
    <citation type="submission" date="2021-09" db="EMBL/GenBank/DDBJ databases">
        <title>A high-quality genome of the endoparasitic fungus Hirsutella rhossiliensis with a comparison of Hirsutella genomes reveals transposable elements contributing to genome size variation.</title>
        <authorList>
            <person name="Lin R."/>
            <person name="Jiao Y."/>
            <person name="Sun X."/>
            <person name="Ling J."/>
            <person name="Xie B."/>
            <person name="Cheng X."/>
        </authorList>
    </citation>
    <scope>NUCLEOTIDE SEQUENCE</scope>
    <source>
        <strain evidence="10">HR02</strain>
    </source>
</reference>
<feature type="region of interest" description="Disordered" evidence="8">
    <location>
        <begin position="202"/>
        <end position="266"/>
    </location>
</feature>
<feature type="compositionally biased region" description="Basic and acidic residues" evidence="8">
    <location>
        <begin position="98"/>
        <end position="129"/>
    </location>
</feature>
<evidence type="ECO:0000313" key="10">
    <source>
        <dbReference type="EMBL" id="KAH0962963.1"/>
    </source>
</evidence>
<evidence type="ECO:0000256" key="5">
    <source>
        <dbReference type="ARBA" id="ARBA00023163"/>
    </source>
</evidence>
<evidence type="ECO:0000256" key="1">
    <source>
        <dbReference type="ARBA" id="ARBA00004123"/>
    </source>
</evidence>
<dbReference type="GO" id="GO:0071013">
    <property type="term" value="C:catalytic step 2 spliceosome"/>
    <property type="evidence" value="ECO:0007669"/>
    <property type="project" value="TreeGrafter"/>
</dbReference>